<dbReference type="CDD" id="cd00086">
    <property type="entry name" value="homeodomain"/>
    <property type="match status" value="1"/>
</dbReference>
<dbReference type="Proteomes" id="UP001180020">
    <property type="component" value="Unassembled WGS sequence"/>
</dbReference>
<evidence type="ECO:0000256" key="5">
    <source>
        <dbReference type="PROSITE-ProRule" id="PRU00108"/>
    </source>
</evidence>
<evidence type="ECO:0000259" key="8">
    <source>
        <dbReference type="PROSITE" id="PS50071"/>
    </source>
</evidence>
<evidence type="ECO:0000256" key="1">
    <source>
        <dbReference type="ARBA" id="ARBA00004123"/>
    </source>
</evidence>
<reference evidence="9" key="1">
    <citation type="journal article" date="2023" name="Nat. Commun.">
        <title>Diploid and tetraploid genomes of Acorus and the evolution of monocots.</title>
        <authorList>
            <person name="Ma L."/>
            <person name="Liu K.W."/>
            <person name="Li Z."/>
            <person name="Hsiao Y.Y."/>
            <person name="Qi Y."/>
            <person name="Fu T."/>
            <person name="Tang G.D."/>
            <person name="Zhang D."/>
            <person name="Sun W.H."/>
            <person name="Liu D.K."/>
            <person name="Li Y."/>
            <person name="Chen G.Z."/>
            <person name="Liu X.D."/>
            <person name="Liao X.Y."/>
            <person name="Jiang Y.T."/>
            <person name="Yu X."/>
            <person name="Hao Y."/>
            <person name="Huang J."/>
            <person name="Zhao X.W."/>
            <person name="Ke S."/>
            <person name="Chen Y.Y."/>
            <person name="Wu W.L."/>
            <person name="Hsu J.L."/>
            <person name="Lin Y.F."/>
            <person name="Huang M.D."/>
            <person name="Li C.Y."/>
            <person name="Huang L."/>
            <person name="Wang Z.W."/>
            <person name="Zhao X."/>
            <person name="Zhong W.Y."/>
            <person name="Peng D.H."/>
            <person name="Ahmad S."/>
            <person name="Lan S."/>
            <person name="Zhang J.S."/>
            <person name="Tsai W.C."/>
            <person name="Van de Peer Y."/>
            <person name="Liu Z.J."/>
        </authorList>
    </citation>
    <scope>NUCLEOTIDE SEQUENCE</scope>
    <source>
        <strain evidence="9">CP</strain>
    </source>
</reference>
<comment type="subcellular location">
    <subcellularLocation>
        <location evidence="1 5 6">Nucleus</location>
    </subcellularLocation>
</comment>
<keyword evidence="3 5" id="KW-0371">Homeobox</keyword>
<dbReference type="GO" id="GO:0003677">
    <property type="term" value="F:DNA binding"/>
    <property type="evidence" value="ECO:0007669"/>
    <property type="project" value="UniProtKB-UniRule"/>
</dbReference>
<evidence type="ECO:0000256" key="7">
    <source>
        <dbReference type="SAM" id="MobiDB-lite"/>
    </source>
</evidence>
<dbReference type="AlphaFoldDB" id="A0AAV9ES13"/>
<keyword evidence="4 5" id="KW-0539">Nucleus</keyword>
<dbReference type="SUPFAM" id="SSF46689">
    <property type="entry name" value="Homeodomain-like"/>
    <property type="match status" value="1"/>
</dbReference>
<dbReference type="Pfam" id="PF00046">
    <property type="entry name" value="Homeodomain"/>
    <property type="match status" value="1"/>
</dbReference>
<dbReference type="PROSITE" id="PS50071">
    <property type="entry name" value="HOMEOBOX_2"/>
    <property type="match status" value="1"/>
</dbReference>
<evidence type="ECO:0000313" key="10">
    <source>
        <dbReference type="Proteomes" id="UP001180020"/>
    </source>
</evidence>
<organism evidence="9 10">
    <name type="scientific">Acorus calamus</name>
    <name type="common">Sweet flag</name>
    <dbReference type="NCBI Taxonomy" id="4465"/>
    <lineage>
        <taxon>Eukaryota</taxon>
        <taxon>Viridiplantae</taxon>
        <taxon>Streptophyta</taxon>
        <taxon>Embryophyta</taxon>
        <taxon>Tracheophyta</taxon>
        <taxon>Spermatophyta</taxon>
        <taxon>Magnoliopsida</taxon>
        <taxon>Liliopsida</taxon>
        <taxon>Acoraceae</taxon>
        <taxon>Acorus</taxon>
    </lineage>
</organism>
<dbReference type="InterPro" id="IPR050460">
    <property type="entry name" value="Distal-less_Homeobox_TF"/>
</dbReference>
<protein>
    <recommendedName>
        <fullName evidence="8">Homeobox domain-containing protein</fullName>
    </recommendedName>
</protein>
<gene>
    <name evidence="9" type="ORF">QJS10_CPA05g01722</name>
</gene>
<dbReference type="InterPro" id="IPR009057">
    <property type="entry name" value="Homeodomain-like_sf"/>
</dbReference>
<dbReference type="PANTHER" id="PTHR24327">
    <property type="entry name" value="HOMEOBOX PROTEIN"/>
    <property type="match status" value="1"/>
</dbReference>
<evidence type="ECO:0000256" key="6">
    <source>
        <dbReference type="RuleBase" id="RU000682"/>
    </source>
</evidence>
<dbReference type="SMART" id="SM00389">
    <property type="entry name" value="HOX"/>
    <property type="match status" value="1"/>
</dbReference>
<proteinExistence type="predicted"/>
<keyword evidence="2 5" id="KW-0238">DNA-binding</keyword>
<dbReference type="GO" id="GO:0005634">
    <property type="term" value="C:nucleus"/>
    <property type="evidence" value="ECO:0007669"/>
    <property type="project" value="UniProtKB-SubCell"/>
</dbReference>
<comment type="caution">
    <text evidence="9">The sequence shown here is derived from an EMBL/GenBank/DDBJ whole genome shotgun (WGS) entry which is preliminary data.</text>
</comment>
<feature type="DNA-binding region" description="Homeobox" evidence="5">
    <location>
        <begin position="11"/>
        <end position="70"/>
    </location>
</feature>
<feature type="domain" description="Homeobox" evidence="8">
    <location>
        <begin position="9"/>
        <end position="69"/>
    </location>
</feature>
<accession>A0AAV9ES13</accession>
<dbReference type="Gene3D" id="1.10.10.60">
    <property type="entry name" value="Homeodomain-like"/>
    <property type="match status" value="1"/>
</dbReference>
<dbReference type="InterPro" id="IPR001356">
    <property type="entry name" value="HD"/>
</dbReference>
<dbReference type="EMBL" id="JAUJYO010000005">
    <property type="protein sequence ID" value="KAK1316521.1"/>
    <property type="molecule type" value="Genomic_DNA"/>
</dbReference>
<keyword evidence="10" id="KW-1185">Reference proteome</keyword>
<evidence type="ECO:0000256" key="3">
    <source>
        <dbReference type="ARBA" id="ARBA00023155"/>
    </source>
</evidence>
<reference evidence="9" key="2">
    <citation type="submission" date="2023-06" db="EMBL/GenBank/DDBJ databases">
        <authorList>
            <person name="Ma L."/>
            <person name="Liu K.-W."/>
            <person name="Li Z."/>
            <person name="Hsiao Y.-Y."/>
            <person name="Qi Y."/>
            <person name="Fu T."/>
            <person name="Tang G."/>
            <person name="Zhang D."/>
            <person name="Sun W.-H."/>
            <person name="Liu D.-K."/>
            <person name="Li Y."/>
            <person name="Chen G.-Z."/>
            <person name="Liu X.-D."/>
            <person name="Liao X.-Y."/>
            <person name="Jiang Y.-T."/>
            <person name="Yu X."/>
            <person name="Hao Y."/>
            <person name="Huang J."/>
            <person name="Zhao X.-W."/>
            <person name="Ke S."/>
            <person name="Chen Y.-Y."/>
            <person name="Wu W.-L."/>
            <person name="Hsu J.-L."/>
            <person name="Lin Y.-F."/>
            <person name="Huang M.-D."/>
            <person name="Li C.-Y."/>
            <person name="Huang L."/>
            <person name="Wang Z.-W."/>
            <person name="Zhao X."/>
            <person name="Zhong W.-Y."/>
            <person name="Peng D.-H."/>
            <person name="Ahmad S."/>
            <person name="Lan S."/>
            <person name="Zhang J.-S."/>
            <person name="Tsai W.-C."/>
            <person name="Van De Peer Y."/>
            <person name="Liu Z.-J."/>
        </authorList>
    </citation>
    <scope>NUCLEOTIDE SEQUENCE</scope>
    <source>
        <strain evidence="9">CP</strain>
        <tissue evidence="9">Leaves</tissue>
    </source>
</reference>
<evidence type="ECO:0000256" key="4">
    <source>
        <dbReference type="ARBA" id="ARBA00023242"/>
    </source>
</evidence>
<evidence type="ECO:0000313" key="9">
    <source>
        <dbReference type="EMBL" id="KAK1316521.1"/>
    </source>
</evidence>
<name>A0AAV9ES13_ACOCL</name>
<feature type="region of interest" description="Disordered" evidence="7">
    <location>
        <begin position="1"/>
        <end position="21"/>
    </location>
</feature>
<evidence type="ECO:0000256" key="2">
    <source>
        <dbReference type="ARBA" id="ARBA00023125"/>
    </source>
</evidence>
<sequence length="123" mass="14849">MGDFNILDNKNKRKKSRHTKEQIQALNSVFEQSNRPNENKIKELCEKINMKISQIKTWFQNRRSHLKRAGYHRILQQSPTSPKEIHNRRISYLSLHLWLFIKDFDDVWAVRKGMQEGGNWWSK</sequence>